<comment type="caution">
    <text evidence="2">The sequence shown here is derived from an EMBL/GenBank/DDBJ whole genome shotgun (WGS) entry which is preliminary data.</text>
</comment>
<accession>A0A644US92</accession>
<dbReference type="EMBL" id="VSSQ01000153">
    <property type="protein sequence ID" value="MPL81672.1"/>
    <property type="molecule type" value="Genomic_DNA"/>
</dbReference>
<proteinExistence type="predicted"/>
<evidence type="ECO:0000259" key="1">
    <source>
        <dbReference type="Pfam" id="PF18962"/>
    </source>
</evidence>
<evidence type="ECO:0000313" key="2">
    <source>
        <dbReference type="EMBL" id="MPL81672.1"/>
    </source>
</evidence>
<gene>
    <name evidence="2" type="ORF">SDC9_27600</name>
</gene>
<organism evidence="2">
    <name type="scientific">bioreactor metagenome</name>
    <dbReference type="NCBI Taxonomy" id="1076179"/>
    <lineage>
        <taxon>unclassified sequences</taxon>
        <taxon>metagenomes</taxon>
        <taxon>ecological metagenomes</taxon>
    </lineage>
</organism>
<protein>
    <recommendedName>
        <fullName evidence="1">Secretion system C-terminal sorting domain-containing protein</fullName>
    </recommendedName>
</protein>
<dbReference type="NCBIfam" id="TIGR04183">
    <property type="entry name" value="Por_Secre_tail"/>
    <property type="match status" value="1"/>
</dbReference>
<dbReference type="Gene3D" id="2.60.40.10">
    <property type="entry name" value="Immunoglobulins"/>
    <property type="match status" value="1"/>
</dbReference>
<dbReference type="InterPro" id="IPR013783">
    <property type="entry name" value="Ig-like_fold"/>
</dbReference>
<reference evidence="2" key="1">
    <citation type="submission" date="2019-08" db="EMBL/GenBank/DDBJ databases">
        <authorList>
            <person name="Kucharzyk K."/>
            <person name="Murdoch R.W."/>
            <person name="Higgins S."/>
            <person name="Loffler F."/>
        </authorList>
    </citation>
    <scope>NUCLEOTIDE SEQUENCE</scope>
</reference>
<dbReference type="AlphaFoldDB" id="A0A644US92"/>
<sequence>MRYFTKSYLSVIKAVTILLLTFPGVIKIAAAEKKCLKNQFPETASVTVTIHVSLSTGESPEGTLLTMTGVHNPSLYYEQTAPASGEVVFTGVTEANYHIHAALQGFYAFDTVMTITSNRQIPVILREITYKPRNLSVDSLNLRVSWQAPDPEEKSPERRLSAIIKPGDKNAVFRSVKSGTGSGHRALSGYGVFLDGLLVGNTTDTSLVFEPLVFGQSYLAGVAAVYSSGYSEQDTIRFTSKFLFPPRNTSGVIPEMTDYGHITWEAPEDPQHPGQPVPGISSYKLYRNQVFLADIPLDNPAYSDMELIPGTSVYEVRAVYELSAYGYPGEFQESAPGEAAELLWVCCLNLPFTENFETGLFETNNWSTEGNNNWRIAGQAGNQAPAAEFYFSPVVTDYALSLTSDYLIGTGINDGNIILEFDLKHTLLNLTGKEKLSVEVFDENNWIKKQEFLNINSFNWKNYKVKLTKEVKGKIFRVRFTASGDLTSDISNWLIDNIKVYRECTPPQEFNAHPSFYEGISLEWRDPNYINPVSEWLAWDNGINADAIGLTGGGTFYVAARFTSSQLFEYEGCSLTRIRLFPYAPNGSITLKVWAGNNAGALLSSQVVTSYTTGMWNEFILQTPVYITGASELWVGYEINHTPDEYVAGCDTGPAIAGFGDMISLDGEVWEPMSIAYGLNYNWNIQGFVEQIDGSGSYIAADNKTSDSIKGIRYIENRSQREVLGYELYRDYVYIATTQDLSYFDHCSSGIGTTYWLDYKIRAIYNECESEFVYSSTWNICPGVGVSYKQITDLDIYPNPSADLIWIDTRDMSGSLLVYSFSGKLLLENLVANNDKPVISLKHYPDGAYLIKFVSDAGETYSGKLILEK</sequence>
<dbReference type="Pfam" id="PF18962">
    <property type="entry name" value="Por_Secre_tail"/>
    <property type="match status" value="1"/>
</dbReference>
<name>A0A644US92_9ZZZZ</name>
<feature type="domain" description="Secretion system C-terminal sorting" evidence="1">
    <location>
        <begin position="796"/>
        <end position="866"/>
    </location>
</feature>
<dbReference type="InterPro" id="IPR026444">
    <property type="entry name" value="Secre_tail"/>
</dbReference>